<feature type="compositionally biased region" description="Basic and acidic residues" evidence="6">
    <location>
        <begin position="496"/>
        <end position="513"/>
    </location>
</feature>
<evidence type="ECO:0000256" key="5">
    <source>
        <dbReference type="SAM" id="Coils"/>
    </source>
</evidence>
<organism evidence="9 10">
    <name type="scientific">Monodon monoceros</name>
    <name type="common">Narwhal</name>
    <name type="synonym">Ceratodon monodon</name>
    <dbReference type="NCBI Taxonomy" id="40151"/>
    <lineage>
        <taxon>Eukaryota</taxon>
        <taxon>Metazoa</taxon>
        <taxon>Chordata</taxon>
        <taxon>Craniata</taxon>
        <taxon>Vertebrata</taxon>
        <taxon>Euteleostomi</taxon>
        <taxon>Mammalia</taxon>
        <taxon>Eutheria</taxon>
        <taxon>Laurasiatheria</taxon>
        <taxon>Artiodactyla</taxon>
        <taxon>Whippomorpha</taxon>
        <taxon>Cetacea</taxon>
        <taxon>Odontoceti</taxon>
        <taxon>Monodontidae</taxon>
        <taxon>Monodon</taxon>
    </lineage>
</organism>
<feature type="region of interest" description="Disordered" evidence="6">
    <location>
        <begin position="743"/>
        <end position="786"/>
    </location>
</feature>
<feature type="compositionally biased region" description="Low complexity" evidence="6">
    <location>
        <begin position="104"/>
        <end position="115"/>
    </location>
</feature>
<keyword evidence="3 5" id="KW-0175">Coiled coil</keyword>
<dbReference type="GO" id="GO:0016020">
    <property type="term" value="C:membrane"/>
    <property type="evidence" value="ECO:0007669"/>
    <property type="project" value="UniProtKB-SubCell"/>
</dbReference>
<dbReference type="PANTHER" id="PTHR15742">
    <property type="entry name" value="GIRDIN"/>
    <property type="match status" value="1"/>
</dbReference>
<feature type="region of interest" description="Disordered" evidence="6">
    <location>
        <begin position="496"/>
        <end position="524"/>
    </location>
</feature>
<feature type="compositionally biased region" description="Low complexity" evidence="6">
    <location>
        <begin position="1"/>
        <end position="24"/>
    </location>
</feature>
<feature type="domain" description="SOGA coiled-coil" evidence="8">
    <location>
        <begin position="521"/>
        <end position="615"/>
    </location>
</feature>
<sequence length="947" mass="103156">MSQPPTGGAAPATAAASAATAATEARLHPEGSSRKQQRAQSPARPRDNSVRQTTAATRSPVGAGTKLNSIRQQQLQQQQGNKTGSRTAPPASARGSGGGAEKTAPLAPKGAAPGAVQSLAGAEVAPVATLAPVGVRRPGASEEPPRELEPASSKLGEPPPLGEGGGGGGEGGGAGSGSGEREGGAPQPPPPPRGWRGKSVRAQPRGGSGAEGASPSPSTSSAGKTPGSGSRNSGIGVVGPGSGGGGSYWKEGCLQSELIQFHLKKERAAAAAAAAQMHSKNGGGGSNRSSPVAGAPAICEPLAVPPTSPMAAAAEGPQQGAEGSASGGGGMQAAAPPSSQPHPQQLQEQEEMQEEMEKLREENETLKNEIDELRTEMDEMRDTFFEEDACQLQEMRHELERANKNCRILQYRLRKAERKRLRYAQTGEIDGELLRSLEQDLKVAKDVSVRLHHELENVEEKRTTTEDENEKLRQQLIEVEIAKQALQNELEKMKELSLKRRGSKDLPKSEKKAQQTPTEEDNEDLKCQLQFVKEEAALMRKKMAKIDKEKDRFEHELQKYRSFYGDLDSPLPKGEAGGPPSTREAELKLRLRLVEEEANILGRKIVELEVENRGLKAELDDLKGDDFNGSANPLLREQSESLSELRQHLQLVEDETELLRRNVADLEEQNKRITAELNKYKYKSGGHESARHHDSAKTEALQEELKAARLQINELSGKVMQLQYENRVLMSNMQRYDLASHLGIRGSPRDSDAESDAGKKESDDDSRPPHRKREGPIGGESDSEEVRNIRCLTPTRSFYSAPGPWPKSFSDRQQMKDIRSEAERLGKTIDRLIADTSTIITEARIYVANGDLFGLMDEEDDGSRIREHELLYRINAQMKAFRKELQTFIDRLEVPKSADDAGAEEPISVSQMFQPIILLILILVLFSSLSYTTIFKLVFLFTLFFVL</sequence>
<dbReference type="PANTHER" id="PTHR15742:SF2">
    <property type="entry name" value="PROTEIN SOGA3"/>
    <property type="match status" value="1"/>
</dbReference>
<feature type="compositionally biased region" description="Basic and acidic residues" evidence="6">
    <location>
        <begin position="747"/>
        <end position="768"/>
    </location>
</feature>
<name>A0A8C6B1X8_MONMO</name>
<keyword evidence="2" id="KW-0597">Phosphoprotein</keyword>
<feature type="compositionally biased region" description="Gly residues" evidence="6">
    <location>
        <begin position="236"/>
        <end position="247"/>
    </location>
</feature>
<feature type="transmembrane region" description="Helical" evidence="7">
    <location>
        <begin position="916"/>
        <end position="946"/>
    </location>
</feature>
<evidence type="ECO:0000256" key="6">
    <source>
        <dbReference type="SAM" id="MobiDB-lite"/>
    </source>
</evidence>
<feature type="coiled-coil region" evidence="5">
    <location>
        <begin position="591"/>
        <end position="725"/>
    </location>
</feature>
<dbReference type="GeneTree" id="ENSGT00950000182982"/>
<feature type="region of interest" description="Disordered" evidence="6">
    <location>
        <begin position="134"/>
        <end position="250"/>
    </location>
</feature>
<keyword evidence="4 7" id="KW-0472">Membrane</keyword>
<evidence type="ECO:0000256" key="7">
    <source>
        <dbReference type="SAM" id="Phobius"/>
    </source>
</evidence>
<feature type="compositionally biased region" description="Gly residues" evidence="6">
    <location>
        <begin position="162"/>
        <end position="178"/>
    </location>
</feature>
<evidence type="ECO:0000256" key="4">
    <source>
        <dbReference type="ARBA" id="ARBA00023136"/>
    </source>
</evidence>
<feature type="compositionally biased region" description="Low complexity" evidence="6">
    <location>
        <begin position="311"/>
        <end position="324"/>
    </location>
</feature>
<evidence type="ECO:0000256" key="2">
    <source>
        <dbReference type="ARBA" id="ARBA00022553"/>
    </source>
</evidence>
<evidence type="ECO:0000259" key="8">
    <source>
        <dbReference type="Pfam" id="PF11365"/>
    </source>
</evidence>
<keyword evidence="10" id="KW-1185">Reference proteome</keyword>
<keyword evidence="7" id="KW-0812">Transmembrane</keyword>
<reference evidence="9" key="1">
    <citation type="submission" date="2025-08" db="UniProtKB">
        <authorList>
            <consortium name="Ensembl"/>
        </authorList>
    </citation>
    <scope>IDENTIFICATION</scope>
</reference>
<protein>
    <submittedName>
        <fullName evidence="9">MTCL family member 3</fullName>
    </submittedName>
</protein>
<dbReference type="Ensembl" id="ENSMMNT00015010779.1">
    <property type="protein sequence ID" value="ENSMMNP00015009852.1"/>
    <property type="gene ID" value="ENSMMNG00015007322.1"/>
</dbReference>
<feature type="compositionally biased region" description="Basic and acidic residues" evidence="6">
    <location>
        <begin position="139"/>
        <end position="149"/>
    </location>
</feature>
<dbReference type="GO" id="GO:0005615">
    <property type="term" value="C:extracellular space"/>
    <property type="evidence" value="ECO:0007669"/>
    <property type="project" value="InterPro"/>
</dbReference>
<dbReference type="InterPro" id="IPR049885">
    <property type="entry name" value="MTCL1-3"/>
</dbReference>
<feature type="compositionally biased region" description="Basic and acidic residues" evidence="6">
    <location>
        <begin position="355"/>
        <end position="368"/>
    </location>
</feature>
<dbReference type="Pfam" id="PF11365">
    <property type="entry name" value="SOGA"/>
    <property type="match status" value="2"/>
</dbReference>
<evidence type="ECO:0000313" key="10">
    <source>
        <dbReference type="Proteomes" id="UP000694561"/>
    </source>
</evidence>
<gene>
    <name evidence="9" type="primary">MTCL3</name>
</gene>
<evidence type="ECO:0000256" key="1">
    <source>
        <dbReference type="ARBA" id="ARBA00004370"/>
    </source>
</evidence>
<reference evidence="9" key="2">
    <citation type="submission" date="2025-09" db="UniProtKB">
        <authorList>
            <consortium name="Ensembl"/>
        </authorList>
    </citation>
    <scope>IDENTIFICATION</scope>
</reference>
<dbReference type="Proteomes" id="UP000694561">
    <property type="component" value="Unplaced"/>
</dbReference>
<feature type="compositionally biased region" description="Low complexity" evidence="6">
    <location>
        <begin position="211"/>
        <end position="235"/>
    </location>
</feature>
<dbReference type="AlphaFoldDB" id="A0A8C6B1X8"/>
<comment type="subcellular location">
    <subcellularLocation>
        <location evidence="1">Membrane</location>
    </subcellularLocation>
</comment>
<evidence type="ECO:0000256" key="3">
    <source>
        <dbReference type="ARBA" id="ARBA00023054"/>
    </source>
</evidence>
<proteinExistence type="predicted"/>
<dbReference type="InterPro" id="IPR027881">
    <property type="entry name" value="SOGA_CC"/>
</dbReference>
<evidence type="ECO:0000313" key="9">
    <source>
        <dbReference type="Ensembl" id="ENSMMNP00015009852.1"/>
    </source>
</evidence>
<keyword evidence="7" id="KW-1133">Transmembrane helix</keyword>
<feature type="domain" description="SOGA coiled-coil" evidence="8">
    <location>
        <begin position="641"/>
        <end position="729"/>
    </location>
</feature>
<feature type="region of interest" description="Disordered" evidence="6">
    <location>
        <begin position="1"/>
        <end position="118"/>
    </location>
</feature>
<dbReference type="GO" id="GO:0010506">
    <property type="term" value="P:regulation of autophagy"/>
    <property type="evidence" value="ECO:0007669"/>
    <property type="project" value="InterPro"/>
</dbReference>
<feature type="region of interest" description="Disordered" evidence="6">
    <location>
        <begin position="265"/>
        <end position="368"/>
    </location>
</feature>
<accession>A0A8C6B1X8</accession>